<dbReference type="Proteomes" id="UP000237000">
    <property type="component" value="Unassembled WGS sequence"/>
</dbReference>
<dbReference type="EMBL" id="JXTC01000652">
    <property type="protein sequence ID" value="PON41774.1"/>
    <property type="molecule type" value="Genomic_DNA"/>
</dbReference>
<protein>
    <submittedName>
        <fullName evidence="2">Uncharacterized protein</fullName>
    </submittedName>
</protein>
<keyword evidence="3" id="KW-1185">Reference proteome</keyword>
<feature type="region of interest" description="Disordered" evidence="1">
    <location>
        <begin position="1"/>
        <end position="22"/>
    </location>
</feature>
<dbReference type="InParanoid" id="A0A2P5AYX8"/>
<proteinExistence type="predicted"/>
<evidence type="ECO:0000313" key="2">
    <source>
        <dbReference type="EMBL" id="PON41774.1"/>
    </source>
</evidence>
<organism evidence="2 3">
    <name type="scientific">Trema orientale</name>
    <name type="common">Charcoal tree</name>
    <name type="synonym">Celtis orientalis</name>
    <dbReference type="NCBI Taxonomy" id="63057"/>
    <lineage>
        <taxon>Eukaryota</taxon>
        <taxon>Viridiplantae</taxon>
        <taxon>Streptophyta</taxon>
        <taxon>Embryophyta</taxon>
        <taxon>Tracheophyta</taxon>
        <taxon>Spermatophyta</taxon>
        <taxon>Magnoliopsida</taxon>
        <taxon>eudicotyledons</taxon>
        <taxon>Gunneridae</taxon>
        <taxon>Pentapetalae</taxon>
        <taxon>rosids</taxon>
        <taxon>fabids</taxon>
        <taxon>Rosales</taxon>
        <taxon>Cannabaceae</taxon>
        <taxon>Trema</taxon>
    </lineage>
</organism>
<sequence>AYALMSEAYSPTNPRQPSKVPLHMDQKNLWPLAHRRSPEELIALSDNRTLDLMQSK</sequence>
<gene>
    <name evidence="2" type="ORF">TorRG33x02_337480</name>
</gene>
<dbReference type="AlphaFoldDB" id="A0A2P5AYX8"/>
<evidence type="ECO:0000256" key="1">
    <source>
        <dbReference type="SAM" id="MobiDB-lite"/>
    </source>
</evidence>
<feature type="non-terminal residue" evidence="2">
    <location>
        <position position="1"/>
    </location>
</feature>
<comment type="caution">
    <text evidence="2">The sequence shown here is derived from an EMBL/GenBank/DDBJ whole genome shotgun (WGS) entry which is preliminary data.</text>
</comment>
<evidence type="ECO:0000313" key="3">
    <source>
        <dbReference type="Proteomes" id="UP000237000"/>
    </source>
</evidence>
<reference evidence="3" key="1">
    <citation type="submission" date="2016-06" db="EMBL/GenBank/DDBJ databases">
        <title>Parallel loss of symbiosis genes in relatives of nitrogen-fixing non-legume Parasponia.</title>
        <authorList>
            <person name="Van Velzen R."/>
            <person name="Holmer R."/>
            <person name="Bu F."/>
            <person name="Rutten L."/>
            <person name="Van Zeijl A."/>
            <person name="Liu W."/>
            <person name="Santuari L."/>
            <person name="Cao Q."/>
            <person name="Sharma T."/>
            <person name="Shen D."/>
            <person name="Roswanjaya Y."/>
            <person name="Wardhani T."/>
            <person name="Kalhor M.S."/>
            <person name="Jansen J."/>
            <person name="Van den Hoogen J."/>
            <person name="Gungor B."/>
            <person name="Hartog M."/>
            <person name="Hontelez J."/>
            <person name="Verver J."/>
            <person name="Yang W.-C."/>
            <person name="Schijlen E."/>
            <person name="Repin R."/>
            <person name="Schilthuizen M."/>
            <person name="Schranz E."/>
            <person name="Heidstra R."/>
            <person name="Miyata K."/>
            <person name="Fedorova E."/>
            <person name="Kohlen W."/>
            <person name="Bisseling T."/>
            <person name="Smit S."/>
            <person name="Geurts R."/>
        </authorList>
    </citation>
    <scope>NUCLEOTIDE SEQUENCE [LARGE SCALE GENOMIC DNA]</scope>
    <source>
        <strain evidence="3">cv. RG33-2</strain>
    </source>
</reference>
<name>A0A2P5AYX8_TREOI</name>
<accession>A0A2P5AYX8</accession>